<dbReference type="PANTHER" id="PTHR11328">
    <property type="entry name" value="MAJOR FACILITATOR SUPERFAMILY DOMAIN-CONTAINING PROTEIN"/>
    <property type="match status" value="1"/>
</dbReference>
<organism evidence="2 3">
    <name type="scientific">Schaalia hyovaginalis</name>
    <dbReference type="NCBI Taxonomy" id="29316"/>
    <lineage>
        <taxon>Bacteria</taxon>
        <taxon>Bacillati</taxon>
        <taxon>Actinomycetota</taxon>
        <taxon>Actinomycetes</taxon>
        <taxon>Actinomycetales</taxon>
        <taxon>Actinomycetaceae</taxon>
        <taxon>Schaalia</taxon>
    </lineage>
</organism>
<comment type="caution">
    <text evidence="2">The sequence shown here is derived from an EMBL/GenBank/DDBJ whole genome shotgun (WGS) entry which is preliminary data.</text>
</comment>
<keyword evidence="1" id="KW-0812">Transmembrane</keyword>
<dbReference type="GO" id="GO:0005886">
    <property type="term" value="C:plasma membrane"/>
    <property type="evidence" value="ECO:0007669"/>
    <property type="project" value="TreeGrafter"/>
</dbReference>
<dbReference type="InterPro" id="IPR001927">
    <property type="entry name" value="Na/Gal_symport"/>
</dbReference>
<dbReference type="Pfam" id="PF13347">
    <property type="entry name" value="MFS_2"/>
    <property type="match status" value="1"/>
</dbReference>
<dbReference type="PANTHER" id="PTHR11328:SF24">
    <property type="entry name" value="MAJOR FACILITATOR SUPERFAMILY (MFS) PROFILE DOMAIN-CONTAINING PROTEIN"/>
    <property type="match status" value="1"/>
</dbReference>
<evidence type="ECO:0000313" key="3">
    <source>
        <dbReference type="Proteomes" id="UP000617426"/>
    </source>
</evidence>
<dbReference type="EMBL" id="JACHMK010000001">
    <property type="protein sequence ID" value="MBB6335284.1"/>
    <property type="molecule type" value="Genomic_DNA"/>
</dbReference>
<dbReference type="GO" id="GO:0015293">
    <property type="term" value="F:symporter activity"/>
    <property type="evidence" value="ECO:0007669"/>
    <property type="project" value="InterPro"/>
</dbReference>
<sequence length="464" mass="49969">MTSETRTEPESTRLPLIRQIGYGLGDAGMNFSWSFISAFAMFYMTNVMGVGAAILGTLMLVARLTDGVSDLLFGLLLDRTRTRWGRARPWLFWSTFPLAIGTFMLFNVPEGLSESARAGYFFVLYLLVGTFFYTAANIAYNAFVALTTTHEPTRVSMGSIRFICTILAILVINAITLPLVRHFGTGRAGWAAVGALYGCVIVVLLLISCFAVKELRTWTKEEARAEVARDKQQASLRTRGVGADLVTVLRNKYFLMILGITTLFYINLGLTGGAGVYYATYVLGNEEHLGVLTTAIFAPMAVVLAVLPSLTDRFGVWRINVISTVIAIAGYLLAWFVRDSLTGVVIALVIAAVGNASFLGTFMAYVAAVGDNIRMTTGHDVQGLTFSASSIGIKIGQGVGAAAVGWMLGMVGFDGTATSQPAAVLTVVSLSYLGLPVLIAVARLLVFLPFRIYEANDELRADGA</sequence>
<dbReference type="NCBIfam" id="TIGR00792">
    <property type="entry name" value="gph"/>
    <property type="match status" value="1"/>
</dbReference>
<gene>
    <name evidence="2" type="ORF">HD592_001849</name>
</gene>
<feature type="transmembrane region" description="Helical" evidence="1">
    <location>
        <begin position="20"/>
        <end position="44"/>
    </location>
</feature>
<evidence type="ECO:0000256" key="1">
    <source>
        <dbReference type="SAM" id="Phobius"/>
    </source>
</evidence>
<name>A0A923IZZ2_9ACTO</name>
<feature type="transmembrane region" description="Helical" evidence="1">
    <location>
        <begin position="89"/>
        <end position="108"/>
    </location>
</feature>
<feature type="transmembrane region" description="Helical" evidence="1">
    <location>
        <begin position="253"/>
        <end position="277"/>
    </location>
</feature>
<accession>A0A923IZZ2</accession>
<keyword evidence="3" id="KW-1185">Reference proteome</keyword>
<reference evidence="2" key="1">
    <citation type="submission" date="2020-08" db="EMBL/GenBank/DDBJ databases">
        <title>Sequencing the genomes of 1000 actinobacteria strains.</title>
        <authorList>
            <person name="Klenk H.-P."/>
        </authorList>
    </citation>
    <scope>NUCLEOTIDE SEQUENCE</scope>
    <source>
        <strain evidence="2">DSM 10695</strain>
    </source>
</reference>
<dbReference type="GO" id="GO:0006814">
    <property type="term" value="P:sodium ion transport"/>
    <property type="evidence" value="ECO:0007669"/>
    <property type="project" value="InterPro"/>
</dbReference>
<keyword evidence="1" id="KW-1133">Transmembrane helix</keyword>
<dbReference type="AlphaFoldDB" id="A0A923IZZ2"/>
<feature type="transmembrane region" description="Helical" evidence="1">
    <location>
        <begin position="343"/>
        <end position="370"/>
    </location>
</feature>
<feature type="transmembrane region" description="Helical" evidence="1">
    <location>
        <begin position="423"/>
        <end position="446"/>
    </location>
</feature>
<feature type="transmembrane region" description="Helical" evidence="1">
    <location>
        <begin position="120"/>
        <end position="146"/>
    </location>
</feature>
<keyword evidence="1" id="KW-0472">Membrane</keyword>
<dbReference type="RefSeq" id="WP_184453597.1">
    <property type="nucleotide sequence ID" value="NZ_JACHMK010000001.1"/>
</dbReference>
<dbReference type="Gene3D" id="1.20.1250.20">
    <property type="entry name" value="MFS general substrate transporter like domains"/>
    <property type="match status" value="1"/>
</dbReference>
<evidence type="ECO:0000313" key="2">
    <source>
        <dbReference type="EMBL" id="MBB6335284.1"/>
    </source>
</evidence>
<dbReference type="SUPFAM" id="SSF103473">
    <property type="entry name" value="MFS general substrate transporter"/>
    <property type="match status" value="1"/>
</dbReference>
<feature type="transmembrane region" description="Helical" evidence="1">
    <location>
        <begin position="289"/>
        <end position="307"/>
    </location>
</feature>
<protein>
    <submittedName>
        <fullName evidence="2">GPH family glycoside/pentoside/hexuronide:cation symporter</fullName>
    </submittedName>
</protein>
<proteinExistence type="predicted"/>
<dbReference type="GO" id="GO:0008643">
    <property type="term" value="P:carbohydrate transport"/>
    <property type="evidence" value="ECO:0007669"/>
    <property type="project" value="InterPro"/>
</dbReference>
<dbReference type="CDD" id="cd17332">
    <property type="entry name" value="MFS_MelB_like"/>
    <property type="match status" value="1"/>
</dbReference>
<feature type="transmembrane region" description="Helical" evidence="1">
    <location>
        <begin position="158"/>
        <end position="177"/>
    </location>
</feature>
<dbReference type="Proteomes" id="UP000617426">
    <property type="component" value="Unassembled WGS sequence"/>
</dbReference>
<dbReference type="InterPro" id="IPR036259">
    <property type="entry name" value="MFS_trans_sf"/>
</dbReference>
<feature type="transmembrane region" description="Helical" evidence="1">
    <location>
        <begin position="189"/>
        <end position="212"/>
    </location>
</feature>
<feature type="transmembrane region" description="Helical" evidence="1">
    <location>
        <begin position="319"/>
        <end position="337"/>
    </location>
</feature>
<dbReference type="InterPro" id="IPR039672">
    <property type="entry name" value="MFS_2"/>
</dbReference>
<feature type="transmembrane region" description="Helical" evidence="1">
    <location>
        <begin position="391"/>
        <end position="411"/>
    </location>
</feature>